<comment type="cofactor">
    <cofactor evidence="1">
        <name>a divalent metal cation</name>
        <dbReference type="ChEBI" id="CHEBI:60240"/>
    </cofactor>
</comment>
<keyword evidence="7" id="KW-0539">Nucleus</keyword>
<evidence type="ECO:0000256" key="2">
    <source>
        <dbReference type="ARBA" id="ARBA00004123"/>
    </source>
</evidence>
<gene>
    <name evidence="10" type="ORF">Ae201684_013619</name>
</gene>
<dbReference type="GO" id="GO:0016787">
    <property type="term" value="F:hydrolase activity"/>
    <property type="evidence" value="ECO:0007669"/>
    <property type="project" value="UniProtKB-KW"/>
</dbReference>
<comment type="caution">
    <text evidence="10">The sequence shown here is derived from an EMBL/GenBank/DDBJ whole genome shotgun (WGS) entry which is preliminary data.</text>
</comment>
<reference evidence="10 11" key="1">
    <citation type="submission" date="2019-07" db="EMBL/GenBank/DDBJ databases">
        <title>Genomics analysis of Aphanomyces spp. identifies a new class of oomycete effector associated with host adaptation.</title>
        <authorList>
            <person name="Gaulin E."/>
        </authorList>
    </citation>
    <scope>NUCLEOTIDE SEQUENCE [LARGE SCALE GENOMIC DNA]</scope>
    <source>
        <strain evidence="10 11">ATCC 201684</strain>
    </source>
</reference>
<proteinExistence type="inferred from homology"/>
<keyword evidence="6" id="KW-0378">Hydrolase</keyword>
<evidence type="ECO:0000259" key="9">
    <source>
        <dbReference type="Pfam" id="PF26138"/>
    </source>
</evidence>
<dbReference type="GO" id="GO:0046872">
    <property type="term" value="F:metal ion binding"/>
    <property type="evidence" value="ECO:0007669"/>
    <property type="project" value="UniProtKB-KW"/>
</dbReference>
<sequence length="297" mass="34016">MIFLYIVGEGASNRSAQERFQHSGDTISKVFHQVLSANLLRVPTMMPASLPSWCPNEIQENPKWFPFFKDCIGALDGTHIPAFVPLNEQKPFRNRKGFFSQNVLGVCTFDMRFLYLLAGWEGSSSDGAVLEYAISHGLNIPDGKYFLGDAGYALTRKFITSYRGVRYHLRELTKSRCRPRNAKELYNLRHAQLRNVIERLFGVLKRGFPVLRLEPEYAFETQVKLVQALGLLHNFIHVIGGDDQITRQYDADIATSNKSRKPCRQPSQTFGDEYKLAKGQRDEIAKLMWVQYTLSNR</sequence>
<organism evidence="10 11">
    <name type="scientific">Aphanomyces euteiches</name>
    <dbReference type="NCBI Taxonomy" id="100861"/>
    <lineage>
        <taxon>Eukaryota</taxon>
        <taxon>Sar</taxon>
        <taxon>Stramenopiles</taxon>
        <taxon>Oomycota</taxon>
        <taxon>Saprolegniomycetes</taxon>
        <taxon>Saprolegniales</taxon>
        <taxon>Verrucalvaceae</taxon>
        <taxon>Aphanomyces</taxon>
    </lineage>
</organism>
<evidence type="ECO:0000313" key="11">
    <source>
        <dbReference type="Proteomes" id="UP000481153"/>
    </source>
</evidence>
<keyword evidence="11" id="KW-1185">Reference proteome</keyword>
<evidence type="ECO:0000259" key="8">
    <source>
        <dbReference type="Pfam" id="PF13359"/>
    </source>
</evidence>
<dbReference type="AlphaFoldDB" id="A0A6G0WMX4"/>
<dbReference type="InterPro" id="IPR058353">
    <property type="entry name" value="DUF8040"/>
</dbReference>
<dbReference type="Pfam" id="PF13359">
    <property type="entry name" value="DDE_Tnp_4"/>
    <property type="match status" value="1"/>
</dbReference>
<dbReference type="VEuPathDB" id="FungiDB:AeMF1_005561"/>
<evidence type="ECO:0000256" key="5">
    <source>
        <dbReference type="ARBA" id="ARBA00022723"/>
    </source>
</evidence>
<keyword evidence="4" id="KW-0540">Nuclease</keyword>
<dbReference type="InterPro" id="IPR045249">
    <property type="entry name" value="HARBI1-like"/>
</dbReference>
<evidence type="ECO:0000256" key="6">
    <source>
        <dbReference type="ARBA" id="ARBA00022801"/>
    </source>
</evidence>
<dbReference type="GO" id="GO:0005634">
    <property type="term" value="C:nucleus"/>
    <property type="evidence" value="ECO:0007669"/>
    <property type="project" value="UniProtKB-SubCell"/>
</dbReference>
<evidence type="ECO:0000256" key="1">
    <source>
        <dbReference type="ARBA" id="ARBA00001968"/>
    </source>
</evidence>
<evidence type="ECO:0000313" key="10">
    <source>
        <dbReference type="EMBL" id="KAF0728661.1"/>
    </source>
</evidence>
<dbReference type="PANTHER" id="PTHR22930:SF259">
    <property type="entry name" value="OS08G0106900 PROTEIN"/>
    <property type="match status" value="1"/>
</dbReference>
<dbReference type="InterPro" id="IPR027806">
    <property type="entry name" value="HARBI1_dom"/>
</dbReference>
<name>A0A6G0WMX4_9STRA</name>
<dbReference type="Proteomes" id="UP000481153">
    <property type="component" value="Unassembled WGS sequence"/>
</dbReference>
<feature type="domain" description="DUF8040" evidence="9">
    <location>
        <begin position="2"/>
        <end position="37"/>
    </location>
</feature>
<comment type="similarity">
    <text evidence="3">Belongs to the HARBI1 family.</text>
</comment>
<dbReference type="GO" id="GO:0004518">
    <property type="term" value="F:nuclease activity"/>
    <property type="evidence" value="ECO:0007669"/>
    <property type="project" value="UniProtKB-KW"/>
</dbReference>
<evidence type="ECO:0000256" key="7">
    <source>
        <dbReference type="ARBA" id="ARBA00023242"/>
    </source>
</evidence>
<dbReference type="PANTHER" id="PTHR22930">
    <property type="match status" value="1"/>
</dbReference>
<dbReference type="Pfam" id="PF26138">
    <property type="entry name" value="DUF8040"/>
    <property type="match status" value="1"/>
</dbReference>
<evidence type="ECO:0000256" key="3">
    <source>
        <dbReference type="ARBA" id="ARBA00006958"/>
    </source>
</evidence>
<keyword evidence="5" id="KW-0479">Metal-binding</keyword>
<protein>
    <submittedName>
        <fullName evidence="10">Uncharacterized protein</fullName>
    </submittedName>
</protein>
<comment type="subcellular location">
    <subcellularLocation>
        <location evidence="2">Nucleus</location>
    </subcellularLocation>
</comment>
<dbReference type="EMBL" id="VJMJ01000175">
    <property type="protein sequence ID" value="KAF0728661.1"/>
    <property type="molecule type" value="Genomic_DNA"/>
</dbReference>
<feature type="domain" description="DDE Tnp4" evidence="8">
    <location>
        <begin position="75"/>
        <end position="234"/>
    </location>
</feature>
<evidence type="ECO:0000256" key="4">
    <source>
        <dbReference type="ARBA" id="ARBA00022722"/>
    </source>
</evidence>
<accession>A0A6G0WMX4</accession>